<reference evidence="4 5" key="1">
    <citation type="submission" date="2019-08" db="EMBL/GenBank/DDBJ databases">
        <title>Whole genome sequencing of chitin degrading bacteria Chitinophaga pinensis YS16.</title>
        <authorList>
            <person name="Singh R.P."/>
            <person name="Manchanda G."/>
            <person name="Maurya I.K."/>
            <person name="Joshi N.K."/>
            <person name="Srivastava A.K."/>
        </authorList>
    </citation>
    <scope>NUCLEOTIDE SEQUENCE [LARGE SCALE GENOMIC DNA]</scope>
    <source>
        <strain evidence="4 5">YS-16</strain>
    </source>
</reference>
<organism evidence="4 5">
    <name type="scientific">Chitinophaga pinensis</name>
    <dbReference type="NCBI Taxonomy" id="79329"/>
    <lineage>
        <taxon>Bacteria</taxon>
        <taxon>Pseudomonadati</taxon>
        <taxon>Bacteroidota</taxon>
        <taxon>Chitinophagia</taxon>
        <taxon>Chitinophagales</taxon>
        <taxon>Chitinophagaceae</taxon>
        <taxon>Chitinophaga</taxon>
    </lineage>
</organism>
<feature type="compositionally biased region" description="Low complexity" evidence="2">
    <location>
        <begin position="322"/>
        <end position="332"/>
    </location>
</feature>
<dbReference type="AlphaFoldDB" id="A0A5C6LZE0"/>
<protein>
    <submittedName>
        <fullName evidence="4">Tetratricopeptide repeat protein</fullName>
    </submittedName>
</protein>
<feature type="chain" id="PRO_5022941536" evidence="3">
    <location>
        <begin position="23"/>
        <end position="362"/>
    </location>
</feature>
<sequence>MNMKRFSTFLLLSTAFSVPTIAQNYKQDFEKLSTSGDTTKQRVLLAKWEKAKPNDAELYIAYFNYYVSKSKTEVVTINHTANGSNALKAGKNGDPAGYTSEVGYKKEPLGKGFKYINTGISKFPNRLDMRFGKIYMLGENYNYTYLTKELVSAINYGHTIDNKWKWSDNKALEKPEQFMLNAVQEYVAQIYNVGKSQADNIKLISETVLKYYPKHVESLSDLGLAYTLKEDTDNALKTFLKANAIAPKDYIVLNNIANIYAKKGDDEHAVMYYEQTLKYGDQEAKDLASTEIKRINSKKPVPKATMPKPATAKTSAEKATNSKPTTAKTVSKTKTDTDKSNSSKSTAAKNTKKPASKMPSKN</sequence>
<dbReference type="OrthoDB" id="1343633at2"/>
<dbReference type="SUPFAM" id="SSF48452">
    <property type="entry name" value="TPR-like"/>
    <property type="match status" value="1"/>
</dbReference>
<keyword evidence="3" id="KW-0732">Signal</keyword>
<dbReference type="Pfam" id="PF13181">
    <property type="entry name" value="TPR_8"/>
    <property type="match status" value="1"/>
</dbReference>
<dbReference type="InterPro" id="IPR011990">
    <property type="entry name" value="TPR-like_helical_dom_sf"/>
</dbReference>
<keyword evidence="5" id="KW-1185">Reference proteome</keyword>
<dbReference type="EMBL" id="VOHS01000007">
    <property type="protein sequence ID" value="TWW00806.1"/>
    <property type="molecule type" value="Genomic_DNA"/>
</dbReference>
<dbReference type="SMART" id="SM00028">
    <property type="entry name" value="TPR"/>
    <property type="match status" value="2"/>
</dbReference>
<feature type="region of interest" description="Disordered" evidence="2">
    <location>
        <begin position="292"/>
        <end position="362"/>
    </location>
</feature>
<evidence type="ECO:0000256" key="2">
    <source>
        <dbReference type="SAM" id="MobiDB-lite"/>
    </source>
</evidence>
<comment type="caution">
    <text evidence="4">The sequence shown here is derived from an EMBL/GenBank/DDBJ whole genome shotgun (WGS) entry which is preliminary data.</text>
</comment>
<feature type="signal peptide" evidence="3">
    <location>
        <begin position="1"/>
        <end position="22"/>
    </location>
</feature>
<evidence type="ECO:0000313" key="5">
    <source>
        <dbReference type="Proteomes" id="UP000318815"/>
    </source>
</evidence>
<evidence type="ECO:0000256" key="1">
    <source>
        <dbReference type="PROSITE-ProRule" id="PRU00339"/>
    </source>
</evidence>
<keyword evidence="1" id="KW-0802">TPR repeat</keyword>
<evidence type="ECO:0000256" key="3">
    <source>
        <dbReference type="SAM" id="SignalP"/>
    </source>
</evidence>
<dbReference type="Gene3D" id="1.25.40.10">
    <property type="entry name" value="Tetratricopeptide repeat domain"/>
    <property type="match status" value="1"/>
</dbReference>
<dbReference type="PROSITE" id="PS50005">
    <property type="entry name" value="TPR"/>
    <property type="match status" value="1"/>
</dbReference>
<proteinExistence type="predicted"/>
<dbReference type="InterPro" id="IPR019734">
    <property type="entry name" value="TPR_rpt"/>
</dbReference>
<accession>A0A5C6LZE0</accession>
<gene>
    <name evidence="4" type="ORF">FEF09_09945</name>
</gene>
<dbReference type="Pfam" id="PF13176">
    <property type="entry name" value="TPR_7"/>
    <property type="match status" value="1"/>
</dbReference>
<feature type="repeat" description="TPR" evidence="1">
    <location>
        <begin position="216"/>
        <end position="249"/>
    </location>
</feature>
<name>A0A5C6LZE0_9BACT</name>
<feature type="compositionally biased region" description="Polar residues" evidence="2">
    <location>
        <begin position="312"/>
        <end position="321"/>
    </location>
</feature>
<evidence type="ECO:0000313" key="4">
    <source>
        <dbReference type="EMBL" id="TWW00806.1"/>
    </source>
</evidence>
<dbReference type="Proteomes" id="UP000318815">
    <property type="component" value="Unassembled WGS sequence"/>
</dbReference>